<comment type="subcellular location">
    <subcellularLocation>
        <location evidence="1">Membrane</location>
        <topology evidence="1">Multi-pass membrane protein</topology>
    </subcellularLocation>
</comment>
<dbReference type="VEuPathDB" id="TriTrypDB:TCSYLVIO_004763"/>
<keyword evidence="2 5" id="KW-0812">Transmembrane</keyword>
<protein>
    <submittedName>
        <fullName evidence="7">Putative amino acid transporter</fullName>
    </submittedName>
</protein>
<dbReference type="GO" id="GO:0016020">
    <property type="term" value="C:membrane"/>
    <property type="evidence" value="ECO:0007669"/>
    <property type="project" value="UniProtKB-SubCell"/>
</dbReference>
<feature type="transmembrane region" description="Helical" evidence="5">
    <location>
        <begin position="493"/>
        <end position="516"/>
    </location>
</feature>
<dbReference type="AlphaFoldDB" id="A0A2V2VQ03"/>
<dbReference type="VEuPathDB" id="TriTrypDB:C4B63_14g186"/>
<dbReference type="VEuPathDB" id="TriTrypDB:Tc_MARK_2255"/>
<feature type="transmembrane region" description="Helical" evidence="5">
    <location>
        <begin position="86"/>
        <end position="110"/>
    </location>
</feature>
<dbReference type="VEuPathDB" id="TriTrypDB:ECC02_000589"/>
<feature type="transmembrane region" description="Helical" evidence="5">
    <location>
        <begin position="466"/>
        <end position="487"/>
    </location>
</feature>
<dbReference type="VEuPathDB" id="TriTrypDB:TcCL_ESM04172"/>
<dbReference type="Pfam" id="PF01490">
    <property type="entry name" value="Aa_trans"/>
    <property type="match status" value="1"/>
</dbReference>
<evidence type="ECO:0000313" key="8">
    <source>
        <dbReference type="Proteomes" id="UP000246121"/>
    </source>
</evidence>
<accession>A0A2V2VQ03</accession>
<keyword evidence="4 5" id="KW-0472">Membrane</keyword>
<gene>
    <name evidence="7" type="ORF">C4B63_14g186</name>
</gene>
<evidence type="ECO:0000259" key="6">
    <source>
        <dbReference type="Pfam" id="PF01490"/>
    </source>
</evidence>
<evidence type="ECO:0000256" key="2">
    <source>
        <dbReference type="ARBA" id="ARBA00022692"/>
    </source>
</evidence>
<dbReference type="VEuPathDB" id="TriTrypDB:TcBrA4_0014120"/>
<evidence type="ECO:0000256" key="5">
    <source>
        <dbReference type="SAM" id="Phobius"/>
    </source>
</evidence>
<dbReference type="Proteomes" id="UP000246121">
    <property type="component" value="Unassembled WGS sequence"/>
</dbReference>
<feature type="transmembrane region" description="Helical" evidence="5">
    <location>
        <begin position="380"/>
        <end position="400"/>
    </location>
</feature>
<dbReference type="VEuPathDB" id="TriTrypDB:TCDM_02890"/>
<dbReference type="VEuPathDB" id="TriTrypDB:TcG_00444"/>
<feature type="transmembrane region" description="Helical" evidence="5">
    <location>
        <begin position="332"/>
        <end position="354"/>
    </location>
</feature>
<sequence length="560" mass="62089">MKSNGNDSVCEGLLRESRGLRQGEFTGRQSLTSRISMNVARRLSVIGAAEESRTATVSGAAINTLCNVIGAGVLSLPLAICEASVVGALVLMFYTAILSGFAVFAVVAACDATQRFSFTEAVAFVIFPSLNFEEFCTMYSFVPSEGNVEPEKGTMELDNLRRCHKEDEILRRKRRRILMVLVESVIFLNNYGGLVIYSRVIADSIPPVVKNFLHGSGFFVTRIFWLLTSGVVFFCLSCVRNMDELKWTSILGFLTIFYIVLTVVARYFTSCHTPPYPNIDPADRGEINWYHVGTGIFRAISTYGVAFGYHYNVPYFYRELKDRRPSTMMKTVYVAFPIIVSCYAATGLFGYLTFGNLVTAKTSGGDIVRNYPDDDPVVNVGRLGLFFHFACVYPILSVCARRGFHRILMNALTWCSQTEIIEPGRDPEQVCRREREYTAVDVTGNMSIIGPDRDVGSPEDTTRLAIVLEALFLVTTTVAIAAAVSGISVVIDFFGALFGVFLMLTCPGLIAWFLFSHAQLLRTSPYRFARLLMALSVLLIFTGIVFSVVGVAFIIKNYTT</sequence>
<reference evidence="7 8" key="1">
    <citation type="journal article" date="2018" name="Microb. Genom.">
        <title>Expanding an expanded genome: long-read sequencing of Trypanosoma cruzi.</title>
        <authorList>
            <person name="Berna L."/>
            <person name="Rodriguez M."/>
            <person name="Chiribao M.L."/>
            <person name="Parodi-Talice A."/>
            <person name="Pita S."/>
            <person name="Rijo G."/>
            <person name="Alvarez-Valin F."/>
            <person name="Robello C."/>
        </authorList>
    </citation>
    <scope>NUCLEOTIDE SEQUENCE [LARGE SCALE GENOMIC DNA]</scope>
    <source>
        <strain evidence="7 8">Dm28c</strain>
    </source>
</reference>
<evidence type="ECO:0000313" key="7">
    <source>
        <dbReference type="EMBL" id="PWU97826.1"/>
    </source>
</evidence>
<dbReference type="PANTHER" id="PTHR22950:SF682">
    <property type="entry name" value="TRANSMEMBRANE AMINO ACID TRANSPORTER FAMILY PROTEIN"/>
    <property type="match status" value="1"/>
</dbReference>
<dbReference type="InterPro" id="IPR013057">
    <property type="entry name" value="AA_transpt_TM"/>
</dbReference>
<evidence type="ECO:0000256" key="3">
    <source>
        <dbReference type="ARBA" id="ARBA00022989"/>
    </source>
</evidence>
<feature type="transmembrane region" description="Helical" evidence="5">
    <location>
        <begin position="60"/>
        <end position="80"/>
    </location>
</feature>
<keyword evidence="3 5" id="KW-1133">Transmembrane helix</keyword>
<feature type="transmembrane region" description="Helical" evidence="5">
    <location>
        <begin position="251"/>
        <end position="269"/>
    </location>
</feature>
<comment type="caution">
    <text evidence="7">The sequence shown here is derived from an EMBL/GenBank/DDBJ whole genome shotgun (WGS) entry which is preliminary data.</text>
</comment>
<dbReference type="EMBL" id="PRFA01000014">
    <property type="protein sequence ID" value="PWU97826.1"/>
    <property type="molecule type" value="Genomic_DNA"/>
</dbReference>
<feature type="transmembrane region" description="Helical" evidence="5">
    <location>
        <begin position="217"/>
        <end position="239"/>
    </location>
</feature>
<feature type="transmembrane region" description="Helical" evidence="5">
    <location>
        <begin position="289"/>
        <end position="311"/>
    </location>
</feature>
<dbReference type="VEuPathDB" id="TriTrypDB:C3747_19g165"/>
<feature type="domain" description="Amino acid transporter transmembrane" evidence="6">
    <location>
        <begin position="54"/>
        <end position="555"/>
    </location>
</feature>
<dbReference type="PANTHER" id="PTHR22950">
    <property type="entry name" value="AMINO ACID TRANSPORTER"/>
    <property type="match status" value="1"/>
</dbReference>
<feature type="transmembrane region" description="Helical" evidence="5">
    <location>
        <begin position="528"/>
        <end position="555"/>
    </location>
</feature>
<dbReference type="VEuPathDB" id="TriTrypDB:BCY84_11180"/>
<evidence type="ECO:0000256" key="1">
    <source>
        <dbReference type="ARBA" id="ARBA00004141"/>
    </source>
</evidence>
<dbReference type="GO" id="GO:0015179">
    <property type="term" value="F:L-amino acid transmembrane transporter activity"/>
    <property type="evidence" value="ECO:0007669"/>
    <property type="project" value="TreeGrafter"/>
</dbReference>
<proteinExistence type="predicted"/>
<name>A0A2V2VQ03_TRYCR</name>
<evidence type="ECO:0000256" key="4">
    <source>
        <dbReference type="ARBA" id="ARBA00023136"/>
    </source>
</evidence>
<organism evidence="7 8">
    <name type="scientific">Trypanosoma cruzi</name>
    <dbReference type="NCBI Taxonomy" id="5693"/>
    <lineage>
        <taxon>Eukaryota</taxon>
        <taxon>Discoba</taxon>
        <taxon>Euglenozoa</taxon>
        <taxon>Kinetoplastea</taxon>
        <taxon>Metakinetoplastina</taxon>
        <taxon>Trypanosomatida</taxon>
        <taxon>Trypanosomatidae</taxon>
        <taxon>Trypanosoma</taxon>
        <taxon>Schizotrypanum</taxon>
    </lineage>
</organism>
<feature type="transmembrane region" description="Helical" evidence="5">
    <location>
        <begin position="177"/>
        <end position="197"/>
    </location>
</feature>